<reference evidence="2 3" key="1">
    <citation type="submission" date="2022-10" db="EMBL/GenBank/DDBJ databases">
        <title>Paucibacter sp. hw1 Genome sequencing.</title>
        <authorList>
            <person name="Park S."/>
        </authorList>
    </citation>
    <scope>NUCLEOTIDE SEQUENCE [LARGE SCALE GENOMIC DNA]</scope>
    <source>
        <strain evidence="3">hw1</strain>
    </source>
</reference>
<dbReference type="Gene3D" id="3.40.50.1820">
    <property type="entry name" value="alpha/beta hydrolase"/>
    <property type="match status" value="1"/>
</dbReference>
<dbReference type="GO" id="GO:0016787">
    <property type="term" value="F:hydrolase activity"/>
    <property type="evidence" value="ECO:0007669"/>
    <property type="project" value="UniProtKB-KW"/>
</dbReference>
<name>A0ABT5KE95_9BURK</name>
<keyword evidence="3" id="KW-1185">Reference proteome</keyword>
<dbReference type="Pfam" id="PF12146">
    <property type="entry name" value="Hydrolase_4"/>
    <property type="match status" value="1"/>
</dbReference>
<keyword evidence="2" id="KW-0378">Hydrolase</keyword>
<evidence type="ECO:0000313" key="2">
    <source>
        <dbReference type="EMBL" id="MDC8772256.1"/>
    </source>
</evidence>
<dbReference type="RefSeq" id="WP_273600463.1">
    <property type="nucleotide sequence ID" value="NZ_JAQQXT010000006.1"/>
</dbReference>
<evidence type="ECO:0000259" key="1">
    <source>
        <dbReference type="Pfam" id="PF12146"/>
    </source>
</evidence>
<dbReference type="Proteomes" id="UP001221189">
    <property type="component" value="Unassembled WGS sequence"/>
</dbReference>
<organism evidence="2 3">
    <name type="scientific">Roseateles albus</name>
    <dbReference type="NCBI Taxonomy" id="2987525"/>
    <lineage>
        <taxon>Bacteria</taxon>
        <taxon>Pseudomonadati</taxon>
        <taxon>Pseudomonadota</taxon>
        <taxon>Betaproteobacteria</taxon>
        <taxon>Burkholderiales</taxon>
        <taxon>Sphaerotilaceae</taxon>
        <taxon>Roseateles</taxon>
    </lineage>
</organism>
<comment type="caution">
    <text evidence="2">The sequence shown here is derived from an EMBL/GenBank/DDBJ whole genome shotgun (WGS) entry which is preliminary data.</text>
</comment>
<dbReference type="SUPFAM" id="SSF53474">
    <property type="entry name" value="alpha/beta-Hydrolases"/>
    <property type="match status" value="1"/>
</dbReference>
<dbReference type="InterPro" id="IPR022742">
    <property type="entry name" value="Hydrolase_4"/>
</dbReference>
<accession>A0ABT5KE95</accession>
<feature type="domain" description="Serine aminopeptidase S33" evidence="1">
    <location>
        <begin position="46"/>
        <end position="253"/>
    </location>
</feature>
<evidence type="ECO:0000313" key="3">
    <source>
        <dbReference type="Proteomes" id="UP001221189"/>
    </source>
</evidence>
<sequence>MSDELPSQLDQLDAHLAAAEARLHDVTPGAEKQIVWGAVGRVRAPWAVVYLHGFTATRQEMAPLPELVAQGLGGHVFYTRLSGHGRPGAAMAGMSVAQWQADALEALALGHQLGERVLVMGTSTGATLAAWAALQPQGRDVAAWVLVSPNFGPKDRFAALINWSWGRALIHWVHGGVMRYKPGNATKARYWTHEYPTSALDPMMALVRQVRASKLEAVTAPLLMLLSPRDSVINVADARAAFKRVGSASKCLIEVDYSESAGQHVLAGDIEAPKATATMAAQVLAFIKGLKPL</sequence>
<dbReference type="EMBL" id="JAQQXT010000006">
    <property type="protein sequence ID" value="MDC8772256.1"/>
    <property type="molecule type" value="Genomic_DNA"/>
</dbReference>
<proteinExistence type="predicted"/>
<gene>
    <name evidence="2" type="ORF">PRZ03_11795</name>
</gene>
<dbReference type="InterPro" id="IPR029058">
    <property type="entry name" value="AB_hydrolase_fold"/>
</dbReference>
<dbReference type="InterPro" id="IPR012354">
    <property type="entry name" value="Esterase_lipase"/>
</dbReference>
<dbReference type="PIRSF" id="PIRSF017388">
    <property type="entry name" value="Esterase_lipase"/>
    <property type="match status" value="1"/>
</dbReference>
<protein>
    <submittedName>
        <fullName evidence="2">Alpha/beta fold hydrolase</fullName>
    </submittedName>
</protein>